<gene>
    <name evidence="1" type="ORF">SAMN05660862_1659</name>
</gene>
<name>A0A1X7JAB6_9SPHI</name>
<reference evidence="1 2" key="1">
    <citation type="submission" date="2017-04" db="EMBL/GenBank/DDBJ databases">
        <authorList>
            <person name="Afonso C.L."/>
            <person name="Miller P.J."/>
            <person name="Scott M.A."/>
            <person name="Spackman E."/>
            <person name="Goraichik I."/>
            <person name="Dimitrov K.M."/>
            <person name="Suarez D.L."/>
            <person name="Swayne D.E."/>
        </authorList>
    </citation>
    <scope>NUCLEOTIDE SEQUENCE [LARGE SCALE GENOMIC DNA]</scope>
    <source>
        <strain evidence="1 2">DSM 22418</strain>
    </source>
</reference>
<protein>
    <submittedName>
        <fullName evidence="1">Uncharacterized protein</fullName>
    </submittedName>
</protein>
<sequence length="430" mass="47549">MKLRHLFIICLLPLALIMSCKRTEDPIFDKNASARMTEAVAHAHSILQANKAGWLMKYFPSGNREFGGYTLFAKFISNAQVTLTSDVDEDILTSTYSVLPESGVVLSLNGFNKIVHIFTEPGMDNGGIGADDTGMKGDFEFIVLEATPEKVLLKGKKSGNEIVLLPLNGNEFDTMPSQYQDANEEFLDFGVFNLKNKAGELVPLTYNMRTFQDASDANSKLLTFRVIPGGLEFYGEAELDGVKFSSMKYVKPNAEYRYGYYTDESGAIKIVPNAAPLNVWFRENLWSTSISNVGATGKPYWNTAKTNLTNNKLTLNNYYIGTYSGIRGMVYVMQGGALAGLITHNLVVIPDTEDQVRISLEGQIYNLGGGFSVAQWTAGLNQLTTPFNNRTFRITGDGSNKPRSILLTDTGIPTNTFRLYLDDIDDPLNK</sequence>
<dbReference type="STRING" id="561061.SAMN05660862_1659"/>
<dbReference type="EMBL" id="FXAU01000002">
    <property type="protein sequence ID" value="SMG24565.1"/>
    <property type="molecule type" value="Genomic_DNA"/>
</dbReference>
<dbReference type="OrthoDB" id="1150854at2"/>
<dbReference type="Proteomes" id="UP000192980">
    <property type="component" value="Unassembled WGS sequence"/>
</dbReference>
<evidence type="ECO:0000313" key="1">
    <source>
        <dbReference type="EMBL" id="SMG24565.1"/>
    </source>
</evidence>
<dbReference type="InterPro" id="IPR025396">
    <property type="entry name" value="DUF4302"/>
</dbReference>
<accession>A0A1X7JAB6</accession>
<dbReference type="AlphaFoldDB" id="A0A1X7JAB6"/>
<dbReference type="PROSITE" id="PS51257">
    <property type="entry name" value="PROKAR_LIPOPROTEIN"/>
    <property type="match status" value="1"/>
</dbReference>
<proteinExistence type="predicted"/>
<keyword evidence="2" id="KW-1185">Reference proteome</keyword>
<dbReference type="Pfam" id="PF14135">
    <property type="entry name" value="DUF4302"/>
    <property type="match status" value="1"/>
</dbReference>
<organism evidence="1 2">
    <name type="scientific">Sphingobacterium psychroaquaticum</name>
    <dbReference type="NCBI Taxonomy" id="561061"/>
    <lineage>
        <taxon>Bacteria</taxon>
        <taxon>Pseudomonadati</taxon>
        <taxon>Bacteroidota</taxon>
        <taxon>Sphingobacteriia</taxon>
        <taxon>Sphingobacteriales</taxon>
        <taxon>Sphingobacteriaceae</taxon>
        <taxon>Sphingobacterium</taxon>
    </lineage>
</organism>
<evidence type="ECO:0000313" key="2">
    <source>
        <dbReference type="Proteomes" id="UP000192980"/>
    </source>
</evidence>
<dbReference type="RefSeq" id="WP_085472409.1">
    <property type="nucleotide sequence ID" value="NZ_CP038029.1"/>
</dbReference>